<dbReference type="PANTHER" id="PTHR42760">
    <property type="entry name" value="SHORT-CHAIN DEHYDROGENASES/REDUCTASES FAMILY MEMBER"/>
    <property type="match status" value="1"/>
</dbReference>
<dbReference type="EMBL" id="JAAAPO010000008">
    <property type="protein sequence ID" value="NBC38102.1"/>
    <property type="molecule type" value="Genomic_DNA"/>
</dbReference>
<dbReference type="Proteomes" id="UP000753724">
    <property type="component" value="Unassembled WGS sequence"/>
</dbReference>
<evidence type="ECO:0000256" key="2">
    <source>
        <dbReference type="ARBA" id="ARBA00023002"/>
    </source>
</evidence>
<accession>A0ABW9XI83</accession>
<comment type="similarity">
    <text evidence="1">Belongs to the short-chain dehydrogenases/reductases (SDR) family.</text>
</comment>
<dbReference type="InterPro" id="IPR020904">
    <property type="entry name" value="Sc_DH/Rdtase_CS"/>
</dbReference>
<dbReference type="RefSeq" id="WP_161720789.1">
    <property type="nucleotide sequence ID" value="NZ_JAAAPO010000008.1"/>
</dbReference>
<keyword evidence="4" id="KW-1185">Reference proteome</keyword>
<dbReference type="PROSITE" id="PS00061">
    <property type="entry name" value="ADH_SHORT"/>
    <property type="match status" value="1"/>
</dbReference>
<reference evidence="4" key="1">
    <citation type="submission" date="2020-01" db="EMBL/GenBank/DDBJ databases">
        <title>Sphingomonas sp. strain CSW-10.</title>
        <authorList>
            <person name="Chen W.-M."/>
        </authorList>
    </citation>
    <scope>NUCLEOTIDE SEQUENCE [LARGE SCALE GENOMIC DNA]</scope>
    <source>
        <strain evidence="4">FSY-8</strain>
    </source>
</reference>
<gene>
    <name evidence="3" type="ORF">GTZ99_16245</name>
</gene>
<dbReference type="Pfam" id="PF13561">
    <property type="entry name" value="adh_short_C2"/>
    <property type="match status" value="1"/>
</dbReference>
<dbReference type="InterPro" id="IPR036291">
    <property type="entry name" value="NAD(P)-bd_dom_sf"/>
</dbReference>
<evidence type="ECO:0000256" key="1">
    <source>
        <dbReference type="ARBA" id="ARBA00006484"/>
    </source>
</evidence>
<protein>
    <submittedName>
        <fullName evidence="3">Glucose 1-dehydrogenase</fullName>
        <ecNumber evidence="3">1.1.1.47</ecNumber>
    </submittedName>
</protein>
<dbReference type="PRINTS" id="PR00080">
    <property type="entry name" value="SDRFAMILY"/>
</dbReference>
<dbReference type="NCBIfam" id="NF005559">
    <property type="entry name" value="PRK07231.1"/>
    <property type="match status" value="1"/>
</dbReference>
<dbReference type="GO" id="GO:0047936">
    <property type="term" value="F:glucose 1-dehydrogenase [NAD(P)+] activity"/>
    <property type="evidence" value="ECO:0007669"/>
    <property type="project" value="UniProtKB-EC"/>
</dbReference>
<dbReference type="SUPFAM" id="SSF51735">
    <property type="entry name" value="NAD(P)-binding Rossmann-fold domains"/>
    <property type="match status" value="1"/>
</dbReference>
<dbReference type="Gene3D" id="3.40.50.720">
    <property type="entry name" value="NAD(P)-binding Rossmann-like Domain"/>
    <property type="match status" value="1"/>
</dbReference>
<evidence type="ECO:0000313" key="3">
    <source>
        <dbReference type="EMBL" id="NBC38102.1"/>
    </source>
</evidence>
<proteinExistence type="inferred from homology"/>
<dbReference type="InterPro" id="IPR002347">
    <property type="entry name" value="SDR_fam"/>
</dbReference>
<dbReference type="PANTHER" id="PTHR42760:SF133">
    <property type="entry name" value="3-OXOACYL-[ACYL-CARRIER-PROTEIN] REDUCTASE"/>
    <property type="match status" value="1"/>
</dbReference>
<comment type="caution">
    <text evidence="3">The sequence shown here is derived from an EMBL/GenBank/DDBJ whole genome shotgun (WGS) entry which is preliminary data.</text>
</comment>
<name>A0ABW9XI83_9SPHN</name>
<keyword evidence="2 3" id="KW-0560">Oxidoreductase</keyword>
<dbReference type="PRINTS" id="PR00081">
    <property type="entry name" value="GDHRDH"/>
</dbReference>
<evidence type="ECO:0000313" key="4">
    <source>
        <dbReference type="Proteomes" id="UP000753724"/>
    </source>
</evidence>
<dbReference type="EC" id="1.1.1.47" evidence="3"/>
<sequence length="267" mass="28033">MNRLEGRIALVTGGLRGIGLAIATRFVAEGAHVVLTDLDAAGSETVRNVLETLGNRATYIAANVTSEDDWNGIEAHLREHFGALHILVSNAGTDLTGPVESLTLDGWRKIMSINVDGVFLGVRTLVPLMAESGAKVAGGASIINVSSIMGIVGYSEVSAYNASKGAVRMFTKGLAVEFAQKRMPIRANSLHPGFVKTPLLNAGFQRWVDKGFAEKPEDLVAAMEGATPIGRLAEPEELAGPVAFLASADASYVTGAEMVVDGGWTAQ</sequence>
<organism evidence="3 4">
    <name type="scientific">Novosphingobium ovatum</name>
    <dbReference type="NCBI Taxonomy" id="1908523"/>
    <lineage>
        <taxon>Bacteria</taxon>
        <taxon>Pseudomonadati</taxon>
        <taxon>Pseudomonadota</taxon>
        <taxon>Alphaproteobacteria</taxon>
        <taxon>Sphingomonadales</taxon>
        <taxon>Sphingomonadaceae</taxon>
        <taxon>Novosphingobium</taxon>
    </lineage>
</organism>